<protein>
    <recommendedName>
        <fullName evidence="3">Glycosyl hydrolase</fullName>
    </recommendedName>
</protein>
<dbReference type="Proteomes" id="UP000190092">
    <property type="component" value="Unassembled WGS sequence"/>
</dbReference>
<dbReference type="AlphaFoldDB" id="A0A1T4TMZ6"/>
<gene>
    <name evidence="1" type="ORF">SAMN02745126_06525</name>
</gene>
<accession>A0A1T4TMZ6</accession>
<dbReference type="InterPro" id="IPR015943">
    <property type="entry name" value="WD40/YVTN_repeat-like_dom_sf"/>
</dbReference>
<dbReference type="EMBL" id="FUWJ01000023">
    <property type="protein sequence ID" value="SKA41777.1"/>
    <property type="molecule type" value="Genomic_DNA"/>
</dbReference>
<organism evidence="1 2">
    <name type="scientific">Enhydrobacter aerosaccus</name>
    <dbReference type="NCBI Taxonomy" id="225324"/>
    <lineage>
        <taxon>Bacteria</taxon>
        <taxon>Pseudomonadati</taxon>
        <taxon>Pseudomonadota</taxon>
        <taxon>Alphaproteobacteria</taxon>
        <taxon>Hyphomicrobiales</taxon>
        <taxon>Enhydrobacter</taxon>
    </lineage>
</organism>
<keyword evidence="2" id="KW-1185">Reference proteome</keyword>
<proteinExistence type="predicted"/>
<dbReference type="SUPFAM" id="SSF110296">
    <property type="entry name" value="Oligoxyloglucan reducing end-specific cellobiohydrolase"/>
    <property type="match status" value="1"/>
</dbReference>
<evidence type="ECO:0000313" key="1">
    <source>
        <dbReference type="EMBL" id="SKA41777.1"/>
    </source>
</evidence>
<sequence>MSASADTETGFFENMNAGEFGMRGTILVGTASQGILRSVDDGATWHRLGLKEAIEFDGVVRSVVVHPQDPSIVLAGADGGLCISKDGGAHFSLIDSPMNGQTVWSIAIDPANPSYIYAGTGAPSRAALFRSKDDGKSWERLSPEIPEFCQGVNRPRILTICIDPVDTAQVWFGVEEGGAWRSFDHGDSWTRIDQDGGITNSDIHAIAILPPVEDKPGVAFVLTVNSVFTSTDGGRAWTGVPSRPRFDGMYYTRTVQPLPDSDVLMLAIGDGTPGTRSKLYRSVDRGVTWSASLLHSMPNSTFWAFGMHPADPQLLFAGTKYGDLFRSLDGGVSWFKEWRSFPEITAIAWTPFEAPVKAHPQSIA</sequence>
<dbReference type="GO" id="GO:0010411">
    <property type="term" value="P:xyloglucan metabolic process"/>
    <property type="evidence" value="ECO:0007669"/>
    <property type="project" value="TreeGrafter"/>
</dbReference>
<reference evidence="2" key="1">
    <citation type="submission" date="2017-02" db="EMBL/GenBank/DDBJ databases">
        <authorList>
            <person name="Varghese N."/>
            <person name="Submissions S."/>
        </authorList>
    </citation>
    <scope>NUCLEOTIDE SEQUENCE [LARGE SCALE GENOMIC DNA]</scope>
    <source>
        <strain evidence="2">ATCC 27094</strain>
    </source>
</reference>
<dbReference type="STRING" id="225324.SAMN02745126_06525"/>
<evidence type="ECO:0000313" key="2">
    <source>
        <dbReference type="Proteomes" id="UP000190092"/>
    </source>
</evidence>
<evidence type="ECO:0008006" key="3">
    <source>
        <dbReference type="Google" id="ProtNLM"/>
    </source>
</evidence>
<dbReference type="PANTHER" id="PTHR43739:SF5">
    <property type="entry name" value="EXO-ALPHA-SIALIDASE"/>
    <property type="match status" value="1"/>
</dbReference>
<name>A0A1T4TMZ6_9HYPH</name>
<dbReference type="CDD" id="cd15482">
    <property type="entry name" value="Sialidase_non-viral"/>
    <property type="match status" value="1"/>
</dbReference>
<dbReference type="PANTHER" id="PTHR43739">
    <property type="entry name" value="XYLOGLUCANASE (EUROFUNG)"/>
    <property type="match status" value="1"/>
</dbReference>
<dbReference type="InterPro" id="IPR052025">
    <property type="entry name" value="Xyloglucanase_GH74"/>
</dbReference>
<dbReference type="Gene3D" id="2.130.10.10">
    <property type="entry name" value="YVTN repeat-like/Quinoprotein amine dehydrogenase"/>
    <property type="match status" value="3"/>
</dbReference>